<reference evidence="2" key="1">
    <citation type="submission" date="2017-02" db="UniProtKB">
        <authorList>
            <consortium name="WormBaseParasite"/>
        </authorList>
    </citation>
    <scope>IDENTIFICATION</scope>
</reference>
<organism evidence="1 2">
    <name type="scientific">Ascaris lumbricoides</name>
    <name type="common">Giant roundworm</name>
    <dbReference type="NCBI Taxonomy" id="6252"/>
    <lineage>
        <taxon>Eukaryota</taxon>
        <taxon>Metazoa</taxon>
        <taxon>Ecdysozoa</taxon>
        <taxon>Nematoda</taxon>
        <taxon>Chromadorea</taxon>
        <taxon>Rhabditida</taxon>
        <taxon>Spirurina</taxon>
        <taxon>Ascaridomorpha</taxon>
        <taxon>Ascaridoidea</taxon>
        <taxon>Ascarididae</taxon>
        <taxon>Ascaris</taxon>
    </lineage>
</organism>
<accession>A0A0M3I7X5</accession>
<evidence type="ECO:0000313" key="1">
    <source>
        <dbReference type="Proteomes" id="UP000036681"/>
    </source>
</evidence>
<name>A0A0M3I7X5_ASCLU</name>
<keyword evidence="1" id="KW-1185">Reference proteome</keyword>
<evidence type="ECO:0000313" key="2">
    <source>
        <dbReference type="WBParaSite" id="ALUE_0001336201-mRNA-1"/>
    </source>
</evidence>
<sequence>MHKSYMCIDGYKPATVSMSNNEKLPLQAKTSCEKKQFCAPEQICMQRGKLGYCCDKGHPSEQSVVIGQTVAVKLWRFKECS</sequence>
<dbReference type="AlphaFoldDB" id="A0A0M3I7X5"/>
<proteinExistence type="predicted"/>
<dbReference type="Proteomes" id="UP000036681">
    <property type="component" value="Unplaced"/>
</dbReference>
<dbReference type="WBParaSite" id="ALUE_0001336201-mRNA-1">
    <property type="protein sequence ID" value="ALUE_0001336201-mRNA-1"/>
    <property type="gene ID" value="ALUE_0001336201"/>
</dbReference>
<protein>
    <submittedName>
        <fullName evidence="2">EB domain-containing protein</fullName>
    </submittedName>
</protein>